<reference evidence="2" key="1">
    <citation type="submission" date="2013-03" db="EMBL/GenBank/DDBJ databases">
        <title>The Genome Sequence of Anopheles minimus MINIMUS1.</title>
        <authorList>
            <consortium name="The Broad Institute Genomics Platform"/>
            <person name="Neafsey D.E."/>
            <person name="Walton C."/>
            <person name="Walker B."/>
            <person name="Young S.K."/>
            <person name="Zeng Q."/>
            <person name="Gargeya S."/>
            <person name="Fitzgerald M."/>
            <person name="Haas B."/>
            <person name="Abouelleil A."/>
            <person name="Allen A.W."/>
            <person name="Alvarado L."/>
            <person name="Arachchi H.M."/>
            <person name="Berlin A.M."/>
            <person name="Chapman S.B."/>
            <person name="Gainer-Dewar J."/>
            <person name="Goldberg J."/>
            <person name="Griggs A."/>
            <person name="Gujja S."/>
            <person name="Hansen M."/>
            <person name="Howarth C."/>
            <person name="Imamovic A."/>
            <person name="Ireland A."/>
            <person name="Larimer J."/>
            <person name="McCowan C."/>
            <person name="Murphy C."/>
            <person name="Pearson M."/>
            <person name="Poon T.W."/>
            <person name="Priest M."/>
            <person name="Roberts A."/>
            <person name="Saif S."/>
            <person name="Shea T."/>
            <person name="Sisk P."/>
            <person name="Sykes S."/>
            <person name="Wortman J."/>
            <person name="Nusbaum C."/>
            <person name="Birren B."/>
        </authorList>
    </citation>
    <scope>NUCLEOTIDE SEQUENCE [LARGE SCALE GENOMIC DNA]</scope>
    <source>
        <strain evidence="2">MINIMUS1</strain>
    </source>
</reference>
<keyword evidence="2" id="KW-1185">Reference proteome</keyword>
<proteinExistence type="predicted"/>
<dbReference type="EnsemblMetazoa" id="AMIN014591-RA">
    <property type="protein sequence ID" value="AMIN014591-PA"/>
    <property type="gene ID" value="AMIN014591"/>
</dbReference>
<evidence type="ECO:0000313" key="2">
    <source>
        <dbReference type="Proteomes" id="UP000075920"/>
    </source>
</evidence>
<dbReference type="VEuPathDB" id="VectorBase:AMIN014591"/>
<dbReference type="AlphaFoldDB" id="A0A182WPJ3"/>
<dbReference type="Proteomes" id="UP000075920">
    <property type="component" value="Unassembled WGS sequence"/>
</dbReference>
<protein>
    <submittedName>
        <fullName evidence="1">Uncharacterized protein</fullName>
    </submittedName>
</protein>
<sequence length="37" mass="4146">MVNSVRISSSFFCFRDRLYEAVGLMLDMLLAGISGFV</sequence>
<evidence type="ECO:0000313" key="1">
    <source>
        <dbReference type="EnsemblMetazoa" id="AMIN014591-PA"/>
    </source>
</evidence>
<reference evidence="1" key="2">
    <citation type="submission" date="2020-05" db="UniProtKB">
        <authorList>
            <consortium name="EnsemblMetazoa"/>
        </authorList>
    </citation>
    <scope>IDENTIFICATION</scope>
    <source>
        <strain evidence="1">MINIMUS1</strain>
    </source>
</reference>
<name>A0A182WPJ3_9DIPT</name>
<organism evidence="1 2">
    <name type="scientific">Anopheles minimus</name>
    <dbReference type="NCBI Taxonomy" id="112268"/>
    <lineage>
        <taxon>Eukaryota</taxon>
        <taxon>Metazoa</taxon>
        <taxon>Ecdysozoa</taxon>
        <taxon>Arthropoda</taxon>
        <taxon>Hexapoda</taxon>
        <taxon>Insecta</taxon>
        <taxon>Pterygota</taxon>
        <taxon>Neoptera</taxon>
        <taxon>Endopterygota</taxon>
        <taxon>Diptera</taxon>
        <taxon>Nematocera</taxon>
        <taxon>Culicoidea</taxon>
        <taxon>Culicidae</taxon>
        <taxon>Anophelinae</taxon>
        <taxon>Anopheles</taxon>
    </lineage>
</organism>
<accession>A0A182WPJ3</accession>